<evidence type="ECO:0000256" key="3">
    <source>
        <dbReference type="ARBA" id="ARBA00023125"/>
    </source>
</evidence>
<dbReference type="PROSITE" id="PS50048">
    <property type="entry name" value="ZN2_CY6_FUNGAL_2"/>
    <property type="match status" value="1"/>
</dbReference>
<dbReference type="EMBL" id="KN847496">
    <property type="protein sequence ID" value="KIW15115.1"/>
    <property type="molecule type" value="Genomic_DNA"/>
</dbReference>
<name>A0A0D2B8Y2_9EURO</name>
<keyword evidence="4" id="KW-0804">Transcription</keyword>
<dbReference type="Pfam" id="PF11951">
    <property type="entry name" value="Fungal_trans_2"/>
    <property type="match status" value="1"/>
</dbReference>
<dbReference type="VEuPathDB" id="FungiDB:PV08_07902"/>
<comment type="subcellular location">
    <subcellularLocation>
        <location evidence="1">Nucleus</location>
    </subcellularLocation>
</comment>
<evidence type="ECO:0000256" key="1">
    <source>
        <dbReference type="ARBA" id="ARBA00004123"/>
    </source>
</evidence>
<evidence type="ECO:0000256" key="5">
    <source>
        <dbReference type="ARBA" id="ARBA00023242"/>
    </source>
</evidence>
<dbReference type="Pfam" id="PF00172">
    <property type="entry name" value="Zn_clus"/>
    <property type="match status" value="1"/>
</dbReference>
<protein>
    <recommendedName>
        <fullName evidence="7">Zn(2)-C6 fungal-type domain-containing protein</fullName>
    </recommendedName>
</protein>
<keyword evidence="3" id="KW-0238">DNA-binding</keyword>
<dbReference type="PROSITE" id="PS00463">
    <property type="entry name" value="ZN2_CY6_FUNGAL_1"/>
    <property type="match status" value="1"/>
</dbReference>
<dbReference type="PANTHER" id="PTHR37534:SF20">
    <property type="entry name" value="PRO1A C6 ZINK-FINGER PROTEIN"/>
    <property type="match status" value="1"/>
</dbReference>
<dbReference type="HOGENOM" id="CLU_019313_1_0_1"/>
<dbReference type="InterPro" id="IPR001138">
    <property type="entry name" value="Zn2Cys6_DnaBD"/>
</dbReference>
<dbReference type="SUPFAM" id="SSF57701">
    <property type="entry name" value="Zn2/Cys6 DNA-binding domain"/>
    <property type="match status" value="1"/>
</dbReference>
<proteinExistence type="predicted"/>
<accession>A0A0D2B8Y2</accession>
<dbReference type="SMART" id="SM00066">
    <property type="entry name" value="GAL4"/>
    <property type="match status" value="1"/>
</dbReference>
<dbReference type="GeneID" id="27334985"/>
<dbReference type="Proteomes" id="UP000053328">
    <property type="component" value="Unassembled WGS sequence"/>
</dbReference>
<sequence length="584" mass="66263">MHASTKSWNGCWTCRVRHKKCDETFPQCQTCSSLLITCYYTEEKPEWMDNGERQQDMVNRLKLEVKEKASMRRAMGYIREAEERQNNDSRGSQYLLPHRGPNNNARITSQQQSQAPAETPPKPQPRKVWPGCDAGFMSYYLDFFFPFLFPFYRPHMLEGGRSWLLEFLNEAEGMQQSAMAFSSYLFTIVLDASEAGHEFCININWDKMLAEMSNTFTGLKNEVALLGETSMDSPAELSRAVRILGVITHLQRFEIATSGFANCKMHLDAAVQAFKTILGADVANSHLDVGSRFFQIMAHLGPSPWPKPYLSYQITSPEQVAFRFFASLLVADDIIASTSLGEEPRLYHYHAQLMADEPENQSAVDLEVITGCQNGVMQQIGEISFLAAWKRRQRRQDDAMALELARRGASIKDRLEGRLELLERATEPVSRVPSGITRLFAGWQQEPTFPAMQSRHITQIWAHAALIYDLVTINGSLDPTNPDICAHIVKIMQIIDQKLTPPELLRMVAWPFCVAGCLAKPEQQSWFRRKGRDLEPPGLFVTVRKALEIMESTWVRMEAQEYSSLGNTNMASCFAATGEIIFLI</sequence>
<feature type="region of interest" description="Disordered" evidence="6">
    <location>
        <begin position="77"/>
        <end position="127"/>
    </location>
</feature>
<feature type="domain" description="Zn(2)-C6 fungal-type" evidence="7">
    <location>
        <begin position="10"/>
        <end position="40"/>
    </location>
</feature>
<dbReference type="GO" id="GO:0003677">
    <property type="term" value="F:DNA binding"/>
    <property type="evidence" value="ECO:0007669"/>
    <property type="project" value="UniProtKB-KW"/>
</dbReference>
<dbReference type="RefSeq" id="XP_016235331.1">
    <property type="nucleotide sequence ID" value="XM_016382229.1"/>
</dbReference>
<dbReference type="GO" id="GO:0005634">
    <property type="term" value="C:nucleus"/>
    <property type="evidence" value="ECO:0007669"/>
    <property type="project" value="UniProtKB-SubCell"/>
</dbReference>
<dbReference type="GO" id="GO:0008270">
    <property type="term" value="F:zinc ion binding"/>
    <property type="evidence" value="ECO:0007669"/>
    <property type="project" value="InterPro"/>
</dbReference>
<evidence type="ECO:0000256" key="2">
    <source>
        <dbReference type="ARBA" id="ARBA00023015"/>
    </source>
</evidence>
<gene>
    <name evidence="8" type="ORF">PV08_07902</name>
</gene>
<evidence type="ECO:0000259" key="7">
    <source>
        <dbReference type="PROSITE" id="PS50048"/>
    </source>
</evidence>
<keyword evidence="2" id="KW-0805">Transcription regulation</keyword>
<dbReference type="STRING" id="91928.A0A0D2B8Y2"/>
<evidence type="ECO:0000256" key="6">
    <source>
        <dbReference type="SAM" id="MobiDB-lite"/>
    </source>
</evidence>
<dbReference type="InterPro" id="IPR021858">
    <property type="entry name" value="Fun_TF"/>
</dbReference>
<dbReference type="GO" id="GO:0000981">
    <property type="term" value="F:DNA-binding transcription factor activity, RNA polymerase II-specific"/>
    <property type="evidence" value="ECO:0007669"/>
    <property type="project" value="InterPro"/>
</dbReference>
<dbReference type="OrthoDB" id="4116575at2759"/>
<reference evidence="8 9" key="1">
    <citation type="submission" date="2015-01" db="EMBL/GenBank/DDBJ databases">
        <title>The Genome Sequence of Exophiala spinifera CBS89968.</title>
        <authorList>
            <consortium name="The Broad Institute Genomics Platform"/>
            <person name="Cuomo C."/>
            <person name="de Hoog S."/>
            <person name="Gorbushina A."/>
            <person name="Stielow B."/>
            <person name="Teixiera M."/>
            <person name="Abouelleil A."/>
            <person name="Chapman S.B."/>
            <person name="Priest M."/>
            <person name="Young S.K."/>
            <person name="Wortman J."/>
            <person name="Nusbaum C."/>
            <person name="Birren B."/>
        </authorList>
    </citation>
    <scope>NUCLEOTIDE SEQUENCE [LARGE SCALE GENOMIC DNA]</scope>
    <source>
        <strain evidence="8 9">CBS 89968</strain>
    </source>
</reference>
<keyword evidence="5" id="KW-0539">Nucleus</keyword>
<evidence type="ECO:0000313" key="9">
    <source>
        <dbReference type="Proteomes" id="UP000053328"/>
    </source>
</evidence>
<evidence type="ECO:0000256" key="4">
    <source>
        <dbReference type="ARBA" id="ARBA00023163"/>
    </source>
</evidence>
<dbReference type="InterPro" id="IPR036864">
    <property type="entry name" value="Zn2-C6_fun-type_DNA-bd_sf"/>
</dbReference>
<organism evidence="8 9">
    <name type="scientific">Exophiala spinifera</name>
    <dbReference type="NCBI Taxonomy" id="91928"/>
    <lineage>
        <taxon>Eukaryota</taxon>
        <taxon>Fungi</taxon>
        <taxon>Dikarya</taxon>
        <taxon>Ascomycota</taxon>
        <taxon>Pezizomycotina</taxon>
        <taxon>Eurotiomycetes</taxon>
        <taxon>Chaetothyriomycetidae</taxon>
        <taxon>Chaetothyriales</taxon>
        <taxon>Herpotrichiellaceae</taxon>
        <taxon>Exophiala</taxon>
    </lineage>
</organism>
<evidence type="ECO:0000313" key="8">
    <source>
        <dbReference type="EMBL" id="KIW15115.1"/>
    </source>
</evidence>
<dbReference type="AlphaFoldDB" id="A0A0D2B8Y2"/>
<dbReference type="PANTHER" id="PTHR37534">
    <property type="entry name" value="TRANSCRIPTIONAL ACTIVATOR PROTEIN UGA3"/>
    <property type="match status" value="1"/>
</dbReference>
<feature type="compositionally biased region" description="Polar residues" evidence="6">
    <location>
        <begin position="101"/>
        <end position="116"/>
    </location>
</feature>
<dbReference type="CDD" id="cd00067">
    <property type="entry name" value="GAL4"/>
    <property type="match status" value="1"/>
</dbReference>
<keyword evidence="9" id="KW-1185">Reference proteome</keyword>
<dbReference type="Gene3D" id="4.10.240.10">
    <property type="entry name" value="Zn(2)-C6 fungal-type DNA-binding domain"/>
    <property type="match status" value="1"/>
</dbReference>